<accession>A0A2P2MH05</accession>
<dbReference type="AlphaFoldDB" id="A0A2P2MH05"/>
<evidence type="ECO:0000313" key="1">
    <source>
        <dbReference type="EMBL" id="MBX29506.1"/>
    </source>
</evidence>
<reference evidence="1" key="1">
    <citation type="submission" date="2018-02" db="EMBL/GenBank/DDBJ databases">
        <title>Rhizophora mucronata_Transcriptome.</title>
        <authorList>
            <person name="Meera S.P."/>
            <person name="Sreeshan A."/>
            <person name="Augustine A."/>
        </authorList>
    </citation>
    <scope>NUCLEOTIDE SEQUENCE</scope>
    <source>
        <tissue evidence="1">Leaf</tissue>
    </source>
</reference>
<sequence length="75" mass="8162">MGLYLGRQIGENDSHVLNDSEDIIKLESRSKSSGRREAFCAPTRLTTLCLHINIANRTPESATFCNIAPAACLVA</sequence>
<dbReference type="EMBL" id="GGEC01049022">
    <property type="protein sequence ID" value="MBX29506.1"/>
    <property type="molecule type" value="Transcribed_RNA"/>
</dbReference>
<proteinExistence type="predicted"/>
<protein>
    <submittedName>
        <fullName evidence="1">Protein SAND</fullName>
    </submittedName>
</protein>
<organism evidence="1">
    <name type="scientific">Rhizophora mucronata</name>
    <name type="common">Asiatic mangrove</name>
    <dbReference type="NCBI Taxonomy" id="61149"/>
    <lineage>
        <taxon>Eukaryota</taxon>
        <taxon>Viridiplantae</taxon>
        <taxon>Streptophyta</taxon>
        <taxon>Embryophyta</taxon>
        <taxon>Tracheophyta</taxon>
        <taxon>Spermatophyta</taxon>
        <taxon>Magnoliopsida</taxon>
        <taxon>eudicotyledons</taxon>
        <taxon>Gunneridae</taxon>
        <taxon>Pentapetalae</taxon>
        <taxon>rosids</taxon>
        <taxon>fabids</taxon>
        <taxon>Malpighiales</taxon>
        <taxon>Rhizophoraceae</taxon>
        <taxon>Rhizophora</taxon>
    </lineage>
</organism>
<name>A0A2P2MH05_RHIMU</name>